<comment type="similarity">
    <text evidence="2">Belongs to the serine/threonine dehydratase family.</text>
</comment>
<dbReference type="EMBL" id="JACRIW010000022">
    <property type="protein sequence ID" value="MBI5168419.1"/>
    <property type="molecule type" value="Genomic_DNA"/>
</dbReference>
<reference evidence="6" key="1">
    <citation type="submission" date="2020-07" db="EMBL/GenBank/DDBJ databases">
        <title>Huge and variable diversity of episymbiotic CPR bacteria and DPANN archaea in groundwater ecosystems.</title>
        <authorList>
            <person name="He C.Y."/>
            <person name="Keren R."/>
            <person name="Whittaker M."/>
            <person name="Farag I.F."/>
            <person name="Doudna J."/>
            <person name="Cate J.H.D."/>
            <person name="Banfield J.F."/>
        </authorList>
    </citation>
    <scope>NUCLEOTIDE SEQUENCE</scope>
    <source>
        <strain evidence="6">NC_groundwater_1813_Pr3_B-0.1um_71_17</strain>
    </source>
</reference>
<dbReference type="Pfam" id="PF00291">
    <property type="entry name" value="PALP"/>
    <property type="match status" value="1"/>
</dbReference>
<dbReference type="GO" id="GO:0030170">
    <property type="term" value="F:pyridoxal phosphate binding"/>
    <property type="evidence" value="ECO:0007669"/>
    <property type="project" value="TreeGrafter"/>
</dbReference>
<proteinExistence type="inferred from homology"/>
<protein>
    <submittedName>
        <fullName evidence="6">Pyridoxal-phosphate dependent enzyme</fullName>
    </submittedName>
</protein>
<sequence length="328" mass="33955">MHGVPDDATLAARFLEARGRVSAVAHRTMVATSRTLDAHLGASVFLKCENLQRMGAFKFRGAWNLISQLPPEALARGVVAYSSGNHAQAVALVARELGAPAVIVMPSYAPAAKIAGTKGYGAEVLHYDLLGESREALAARVAAERGMTLVPPFDHPDILLGQGTAAAELLEDAGPLDLLLAPLGGGGLLSGTAVAARVLAPRCRVVGVEPAAGDDGARSFRSGKLETVTAPDTFCDGARTPSLSELTLALIRRNVRDVVTCTDAEVLVALRWLWERMKLVVEPTGALPLAALLCGRVPCRGLRVGVIVSGGNADLAALPAAIASGTAL</sequence>
<evidence type="ECO:0000256" key="1">
    <source>
        <dbReference type="ARBA" id="ARBA00001933"/>
    </source>
</evidence>
<comment type="caution">
    <text evidence="6">The sequence shown here is derived from an EMBL/GenBank/DDBJ whole genome shotgun (WGS) entry which is preliminary data.</text>
</comment>
<dbReference type="CDD" id="cd01562">
    <property type="entry name" value="Thr-dehyd"/>
    <property type="match status" value="1"/>
</dbReference>
<dbReference type="InterPro" id="IPR001926">
    <property type="entry name" value="TrpB-like_PALP"/>
</dbReference>
<accession>A0A933W9J4</accession>
<dbReference type="GO" id="GO:0003941">
    <property type="term" value="F:L-serine ammonia-lyase activity"/>
    <property type="evidence" value="ECO:0007669"/>
    <property type="project" value="TreeGrafter"/>
</dbReference>
<evidence type="ECO:0000259" key="5">
    <source>
        <dbReference type="Pfam" id="PF00291"/>
    </source>
</evidence>
<evidence type="ECO:0000313" key="6">
    <source>
        <dbReference type="EMBL" id="MBI5168419.1"/>
    </source>
</evidence>
<gene>
    <name evidence="6" type="ORF">HZA61_02925</name>
</gene>
<dbReference type="GO" id="GO:0005524">
    <property type="term" value="F:ATP binding"/>
    <property type="evidence" value="ECO:0007669"/>
    <property type="project" value="TreeGrafter"/>
</dbReference>
<organism evidence="6 7">
    <name type="scientific">Eiseniibacteriota bacterium</name>
    <dbReference type="NCBI Taxonomy" id="2212470"/>
    <lineage>
        <taxon>Bacteria</taxon>
        <taxon>Candidatus Eiseniibacteriota</taxon>
    </lineage>
</organism>
<evidence type="ECO:0000256" key="2">
    <source>
        <dbReference type="ARBA" id="ARBA00010869"/>
    </source>
</evidence>
<keyword evidence="4" id="KW-0456">Lyase</keyword>
<dbReference type="GO" id="GO:0018114">
    <property type="term" value="F:threonine racemase activity"/>
    <property type="evidence" value="ECO:0007669"/>
    <property type="project" value="TreeGrafter"/>
</dbReference>
<dbReference type="Gene3D" id="3.40.50.1100">
    <property type="match status" value="2"/>
</dbReference>
<name>A0A933W9J4_UNCEI</name>
<dbReference type="InterPro" id="IPR036052">
    <property type="entry name" value="TrpB-like_PALP_sf"/>
</dbReference>
<evidence type="ECO:0000256" key="4">
    <source>
        <dbReference type="ARBA" id="ARBA00023239"/>
    </source>
</evidence>
<feature type="domain" description="Tryptophan synthase beta chain-like PALP" evidence="5">
    <location>
        <begin position="26"/>
        <end position="310"/>
    </location>
</feature>
<dbReference type="GO" id="GO:0000287">
    <property type="term" value="F:magnesium ion binding"/>
    <property type="evidence" value="ECO:0007669"/>
    <property type="project" value="TreeGrafter"/>
</dbReference>
<comment type="cofactor">
    <cofactor evidence="1">
        <name>pyridoxal 5'-phosphate</name>
        <dbReference type="ChEBI" id="CHEBI:597326"/>
    </cofactor>
</comment>
<keyword evidence="3" id="KW-0663">Pyridoxal phosphate</keyword>
<evidence type="ECO:0000256" key="3">
    <source>
        <dbReference type="ARBA" id="ARBA00022898"/>
    </source>
</evidence>
<evidence type="ECO:0000313" key="7">
    <source>
        <dbReference type="Proteomes" id="UP000696931"/>
    </source>
</evidence>
<dbReference type="GO" id="GO:0070179">
    <property type="term" value="P:D-serine biosynthetic process"/>
    <property type="evidence" value="ECO:0007669"/>
    <property type="project" value="TreeGrafter"/>
</dbReference>
<dbReference type="AlphaFoldDB" id="A0A933W9J4"/>
<dbReference type="Proteomes" id="UP000696931">
    <property type="component" value="Unassembled WGS sequence"/>
</dbReference>
<dbReference type="FunFam" id="3.40.50.1100:FF:000005">
    <property type="entry name" value="Threonine dehydratase catabolic"/>
    <property type="match status" value="1"/>
</dbReference>
<dbReference type="GO" id="GO:0030378">
    <property type="term" value="F:serine racemase activity"/>
    <property type="evidence" value="ECO:0007669"/>
    <property type="project" value="TreeGrafter"/>
</dbReference>
<dbReference type="PANTHER" id="PTHR43050">
    <property type="entry name" value="SERINE / THREONINE RACEMASE FAMILY MEMBER"/>
    <property type="match status" value="1"/>
</dbReference>
<dbReference type="PANTHER" id="PTHR43050:SF1">
    <property type="entry name" value="SERINE RACEMASE"/>
    <property type="match status" value="1"/>
</dbReference>
<dbReference type="SUPFAM" id="SSF53686">
    <property type="entry name" value="Tryptophan synthase beta subunit-like PLP-dependent enzymes"/>
    <property type="match status" value="1"/>
</dbReference>